<dbReference type="PANTHER" id="PTHR43464:SF19">
    <property type="entry name" value="UBIQUINONE BIOSYNTHESIS O-METHYLTRANSFERASE, MITOCHONDRIAL"/>
    <property type="match status" value="1"/>
</dbReference>
<evidence type="ECO:0000256" key="3">
    <source>
        <dbReference type="ARBA" id="ARBA00022688"/>
    </source>
</evidence>
<dbReference type="Gene3D" id="3.40.50.150">
    <property type="entry name" value="Vaccinia Virus protein VP39"/>
    <property type="match status" value="1"/>
</dbReference>
<dbReference type="Pfam" id="PF08241">
    <property type="entry name" value="Methyltransf_11"/>
    <property type="match status" value="1"/>
</dbReference>
<feature type="domain" description="Methyltransferase type 11" evidence="5">
    <location>
        <begin position="54"/>
        <end position="148"/>
    </location>
</feature>
<evidence type="ECO:0000256" key="1">
    <source>
        <dbReference type="ARBA" id="ARBA00022603"/>
    </source>
</evidence>
<dbReference type="InterPro" id="IPR013216">
    <property type="entry name" value="Methyltransf_11"/>
</dbReference>
<dbReference type="InterPro" id="IPR010233">
    <property type="entry name" value="UbiG_MeTrfase"/>
</dbReference>
<gene>
    <name evidence="6" type="ORF">BSZ37_09730</name>
</gene>
<keyword evidence="2 6" id="KW-0808">Transferase</keyword>
<protein>
    <submittedName>
        <fullName evidence="6">3-demethylubiquinone-9 3-O-methyltransferase</fullName>
    </submittedName>
</protein>
<keyword evidence="7" id="KW-1185">Reference proteome</keyword>
<dbReference type="NCBIfam" id="TIGR01983">
    <property type="entry name" value="UbiG"/>
    <property type="match status" value="1"/>
</dbReference>
<sequence length="245" mass="26977">MKQVNNAFYDDLGARWFEGDDHAIALLRAESRLKLDYTLGVLDRYGIEPGARVLDVACGAGLLSLPLAERGYRVEGVDLSEPSLDEARRRVPDGADATFRVGDATALDADDGAYDAVLLYDMLEHVEDQRGVIAEAARVVRPGGVVLFSTFNRTPLAWLIAIQGFRFVVREAPDHIHVLRLFLPPSVLEEMAEAEGLMVEEVVGSRPELNGPFFRSIARRRVDPGFSFTTSRSLAVGYMGVAVKR</sequence>
<comment type="caution">
    <text evidence="6">The sequence shown here is derived from an EMBL/GenBank/DDBJ whole genome shotgun (WGS) entry which is preliminary data.</text>
</comment>
<dbReference type="InterPro" id="IPR029063">
    <property type="entry name" value="SAM-dependent_MTases_sf"/>
</dbReference>
<keyword evidence="4" id="KW-0949">S-adenosyl-L-methionine</keyword>
<dbReference type="CDD" id="cd02440">
    <property type="entry name" value="AdoMet_MTases"/>
    <property type="match status" value="1"/>
</dbReference>
<evidence type="ECO:0000313" key="7">
    <source>
        <dbReference type="Proteomes" id="UP000216339"/>
    </source>
</evidence>
<dbReference type="SUPFAM" id="SSF53335">
    <property type="entry name" value="S-adenosyl-L-methionine-dependent methyltransferases"/>
    <property type="match status" value="1"/>
</dbReference>
<evidence type="ECO:0000259" key="5">
    <source>
        <dbReference type="Pfam" id="PF08241"/>
    </source>
</evidence>
<dbReference type="GO" id="GO:0061542">
    <property type="term" value="F:3-demethylubiquinol 3-O-methyltransferase activity"/>
    <property type="evidence" value="ECO:0007669"/>
    <property type="project" value="InterPro"/>
</dbReference>
<evidence type="ECO:0000313" key="6">
    <source>
        <dbReference type="EMBL" id="PAP76699.1"/>
    </source>
</evidence>
<name>A0A271J1W7_9BACT</name>
<reference evidence="6 7" key="1">
    <citation type="submission" date="2016-11" db="EMBL/GenBank/DDBJ databases">
        <title>Study of marine rhodopsin-containing bacteria.</title>
        <authorList>
            <person name="Yoshizawa S."/>
            <person name="Kumagai Y."/>
            <person name="Kogure K."/>
        </authorList>
    </citation>
    <scope>NUCLEOTIDE SEQUENCE [LARGE SCALE GENOMIC DNA]</scope>
    <source>
        <strain evidence="6 7">SAORIC-28</strain>
    </source>
</reference>
<keyword evidence="3" id="KW-0831">Ubiquinone biosynthesis</keyword>
<dbReference type="EMBL" id="MQWD01000001">
    <property type="protein sequence ID" value="PAP76699.1"/>
    <property type="molecule type" value="Genomic_DNA"/>
</dbReference>
<dbReference type="Proteomes" id="UP000216339">
    <property type="component" value="Unassembled WGS sequence"/>
</dbReference>
<dbReference type="AlphaFoldDB" id="A0A271J1W7"/>
<evidence type="ECO:0000256" key="2">
    <source>
        <dbReference type="ARBA" id="ARBA00022679"/>
    </source>
</evidence>
<organism evidence="6 7">
    <name type="scientific">Rubrivirga marina</name>
    <dbReference type="NCBI Taxonomy" id="1196024"/>
    <lineage>
        <taxon>Bacteria</taxon>
        <taxon>Pseudomonadati</taxon>
        <taxon>Rhodothermota</taxon>
        <taxon>Rhodothermia</taxon>
        <taxon>Rhodothermales</taxon>
        <taxon>Rubricoccaceae</taxon>
        <taxon>Rubrivirga</taxon>
    </lineage>
</organism>
<dbReference type="GO" id="GO:0032259">
    <property type="term" value="P:methylation"/>
    <property type="evidence" value="ECO:0007669"/>
    <property type="project" value="UniProtKB-KW"/>
</dbReference>
<dbReference type="GO" id="GO:0010420">
    <property type="term" value="F:polyprenyldihydroxybenzoate methyltransferase activity"/>
    <property type="evidence" value="ECO:0007669"/>
    <property type="project" value="InterPro"/>
</dbReference>
<proteinExistence type="predicted"/>
<keyword evidence="1 6" id="KW-0489">Methyltransferase</keyword>
<evidence type="ECO:0000256" key="4">
    <source>
        <dbReference type="ARBA" id="ARBA00022691"/>
    </source>
</evidence>
<dbReference type="PANTHER" id="PTHR43464">
    <property type="entry name" value="METHYLTRANSFERASE"/>
    <property type="match status" value="1"/>
</dbReference>
<keyword evidence="6" id="KW-0830">Ubiquinone</keyword>
<accession>A0A271J1W7</accession>